<proteinExistence type="predicted"/>
<dbReference type="GO" id="GO:0008270">
    <property type="term" value="F:zinc ion binding"/>
    <property type="evidence" value="ECO:0007669"/>
    <property type="project" value="UniProtKB-KW"/>
</dbReference>
<evidence type="ECO:0000259" key="5">
    <source>
        <dbReference type="PROSITE" id="PS50865"/>
    </source>
</evidence>
<dbReference type="Proteomes" id="UP000188533">
    <property type="component" value="Unassembled WGS sequence"/>
</dbReference>
<evidence type="ECO:0000313" key="7">
    <source>
        <dbReference type="Proteomes" id="UP000188533"/>
    </source>
</evidence>
<comment type="caution">
    <text evidence="6">The sequence shown here is derived from an EMBL/GenBank/DDBJ whole genome shotgun (WGS) entry which is preliminary data.</text>
</comment>
<feature type="domain" description="MYND-type" evidence="5">
    <location>
        <begin position="53"/>
        <end position="93"/>
    </location>
</feature>
<organism evidence="6 7">
    <name type="scientific">Lentinula edodes</name>
    <name type="common">Shiitake mushroom</name>
    <name type="synonym">Lentinus edodes</name>
    <dbReference type="NCBI Taxonomy" id="5353"/>
    <lineage>
        <taxon>Eukaryota</taxon>
        <taxon>Fungi</taxon>
        <taxon>Dikarya</taxon>
        <taxon>Basidiomycota</taxon>
        <taxon>Agaricomycotina</taxon>
        <taxon>Agaricomycetes</taxon>
        <taxon>Agaricomycetidae</taxon>
        <taxon>Agaricales</taxon>
        <taxon>Marasmiineae</taxon>
        <taxon>Omphalotaceae</taxon>
        <taxon>Lentinula</taxon>
    </lineage>
</organism>
<name>A0A1Q3EG97_LENED</name>
<dbReference type="PROSITE" id="PS50865">
    <property type="entry name" value="ZF_MYND_2"/>
    <property type="match status" value="1"/>
</dbReference>
<evidence type="ECO:0000256" key="2">
    <source>
        <dbReference type="ARBA" id="ARBA00022771"/>
    </source>
</evidence>
<reference evidence="6 7" key="1">
    <citation type="submission" date="2016-08" db="EMBL/GenBank/DDBJ databases">
        <authorList>
            <consortium name="Lentinula edodes genome sequencing consortium"/>
            <person name="Sakamoto Y."/>
            <person name="Nakade K."/>
            <person name="Sato S."/>
            <person name="Yoshida Y."/>
            <person name="Miyazaki K."/>
            <person name="Natsume S."/>
            <person name="Konno N."/>
        </authorList>
    </citation>
    <scope>NUCLEOTIDE SEQUENCE [LARGE SCALE GENOMIC DNA]</scope>
    <source>
        <strain evidence="6 7">NBRC 111202</strain>
    </source>
</reference>
<dbReference type="SUPFAM" id="SSF144232">
    <property type="entry name" value="HIT/MYND zinc finger-like"/>
    <property type="match status" value="1"/>
</dbReference>
<dbReference type="PROSITE" id="PS01360">
    <property type="entry name" value="ZF_MYND_1"/>
    <property type="match status" value="1"/>
</dbReference>
<evidence type="ECO:0000256" key="1">
    <source>
        <dbReference type="ARBA" id="ARBA00022723"/>
    </source>
</evidence>
<keyword evidence="1" id="KW-0479">Metal-binding</keyword>
<keyword evidence="2 4" id="KW-0863">Zinc-finger</keyword>
<dbReference type="Pfam" id="PF01753">
    <property type="entry name" value="zf-MYND"/>
    <property type="match status" value="1"/>
</dbReference>
<keyword evidence="3" id="KW-0862">Zinc</keyword>
<dbReference type="Gene3D" id="6.10.140.2220">
    <property type="match status" value="1"/>
</dbReference>
<dbReference type="AlphaFoldDB" id="A0A1Q3EG97"/>
<reference evidence="6 7" key="2">
    <citation type="submission" date="2017-02" db="EMBL/GenBank/DDBJ databases">
        <title>A genome survey and senescence transcriptome analysis in Lentinula edodes.</title>
        <authorList>
            <person name="Sakamoto Y."/>
            <person name="Nakade K."/>
            <person name="Sato S."/>
            <person name="Yoshida Y."/>
            <person name="Miyazaki K."/>
            <person name="Natsume S."/>
            <person name="Konno N."/>
        </authorList>
    </citation>
    <scope>NUCLEOTIDE SEQUENCE [LARGE SCALE GENOMIC DNA]</scope>
    <source>
        <strain evidence="6 7">NBRC 111202</strain>
    </source>
</reference>
<gene>
    <name evidence="6" type="ORF">LENED_008146</name>
</gene>
<accession>A0A1Q3EG97</accession>
<sequence>MDDSFGTAFAIDPSQIPNDSVVLTSNALGQPIVMSKDRLLNAIPSSAPLRQVCEACGKFPGEKDFAICSACKGSKYCRFQCQKVRWPEHKPICIQMRQINEEAAKASSEGREYLNPYTLKQWYRKNNNAVEYAAFHCLEIYNGHLSKYSPAKFAVWFAFERRGQDPNDVDSLSLQSVDPVPMALAKKMGLTEERLEMAVRNRMMVLLLMDKKNTVPTILEFHQIPDKDWVKPDEHWFWQLLLSNIVFKQVIILYDILNFNAFQ</sequence>
<keyword evidence="7" id="KW-1185">Reference proteome</keyword>
<dbReference type="STRING" id="5353.A0A1Q3EG97"/>
<evidence type="ECO:0000313" key="6">
    <source>
        <dbReference type="EMBL" id="GAW06237.1"/>
    </source>
</evidence>
<evidence type="ECO:0000256" key="3">
    <source>
        <dbReference type="ARBA" id="ARBA00022833"/>
    </source>
</evidence>
<dbReference type="EMBL" id="BDGU01000309">
    <property type="protein sequence ID" value="GAW06237.1"/>
    <property type="molecule type" value="Genomic_DNA"/>
</dbReference>
<evidence type="ECO:0000256" key="4">
    <source>
        <dbReference type="PROSITE-ProRule" id="PRU00134"/>
    </source>
</evidence>
<protein>
    <submittedName>
        <fullName evidence="6">Tpr protein</fullName>
    </submittedName>
</protein>
<dbReference type="InterPro" id="IPR002893">
    <property type="entry name" value="Znf_MYND"/>
</dbReference>